<keyword evidence="2" id="KW-0560">Oxidoreductase</keyword>
<evidence type="ECO:0000256" key="1">
    <source>
        <dbReference type="ARBA" id="ARBA00007358"/>
    </source>
</evidence>
<dbReference type="FunFam" id="3.40.50.1970:FF:000003">
    <property type="entry name" value="Alcohol dehydrogenase, iron-containing"/>
    <property type="match status" value="1"/>
</dbReference>
<dbReference type="AlphaFoldDB" id="A0A8J7KSQ0"/>
<sequence length="372" mass="40759">MDINFFMPTKVVQGKNCIEINVDLFRSFGTKALIVTGKNSARLNGSQRDITKALDIVGISYTIFDKVMSNPTVDCVFEGAELAKEQEVDFIIGIGGGSPMDAAKAIALLATQNITEEDLFQGKYETKALPLVMVPTTAGTGSEVTQYSILTNDRAKTKQSIATSVLFPKLSFLDAKYMKDLSMEITINTALDALSHSIEGMLSIRSTDLTDSLAVESILKLSDSLSVLKKAKEEQSPQIPEKVREQLLYGSMLAGIVIAHTGTTAVHSMGYSLTYFRNIDHGRANALLLPGFLKFIEKSDFAKVKTILTAMKLNSNDELDILFHELLGERETLTPEEIKKFSGIAIQAKNIQNSKIIPTQNDLEALYTQSLS</sequence>
<evidence type="ECO:0000313" key="6">
    <source>
        <dbReference type="Proteomes" id="UP000623269"/>
    </source>
</evidence>
<dbReference type="InterPro" id="IPR056798">
    <property type="entry name" value="ADH_Fe_C"/>
</dbReference>
<comment type="caution">
    <text evidence="5">The sequence shown here is derived from an EMBL/GenBank/DDBJ whole genome shotgun (WGS) entry which is preliminary data.</text>
</comment>
<evidence type="ECO:0000313" key="5">
    <source>
        <dbReference type="EMBL" id="MBH1940521.1"/>
    </source>
</evidence>
<dbReference type="CDD" id="cd08181">
    <property type="entry name" value="PPD-like"/>
    <property type="match status" value="1"/>
</dbReference>
<dbReference type="PANTHER" id="PTHR11496">
    <property type="entry name" value="ALCOHOL DEHYDROGENASE"/>
    <property type="match status" value="1"/>
</dbReference>
<organism evidence="5 6">
    <name type="scientific">Mobilitalea sibirica</name>
    <dbReference type="NCBI Taxonomy" id="1462919"/>
    <lineage>
        <taxon>Bacteria</taxon>
        <taxon>Bacillati</taxon>
        <taxon>Bacillota</taxon>
        <taxon>Clostridia</taxon>
        <taxon>Lachnospirales</taxon>
        <taxon>Lachnospiraceae</taxon>
        <taxon>Mobilitalea</taxon>
    </lineage>
</organism>
<evidence type="ECO:0000256" key="2">
    <source>
        <dbReference type="ARBA" id="ARBA00023002"/>
    </source>
</evidence>
<dbReference type="InterPro" id="IPR001670">
    <property type="entry name" value="ADH_Fe/GldA"/>
</dbReference>
<reference evidence="5" key="1">
    <citation type="submission" date="2020-12" db="EMBL/GenBank/DDBJ databases">
        <title>M. sibirica DSM 26468T genome.</title>
        <authorList>
            <person name="Thieme N."/>
            <person name="Rettenmaier R."/>
            <person name="Zverlov V."/>
            <person name="Liebl W."/>
        </authorList>
    </citation>
    <scope>NUCLEOTIDE SEQUENCE</scope>
    <source>
        <strain evidence="5">DSM 26468</strain>
    </source>
</reference>
<dbReference type="RefSeq" id="WP_197660746.1">
    <property type="nucleotide sequence ID" value="NZ_JAEAGR010000005.1"/>
</dbReference>
<feature type="domain" description="Fe-containing alcohol dehydrogenase-like C-terminal" evidence="4">
    <location>
        <begin position="186"/>
        <end position="317"/>
    </location>
</feature>
<name>A0A8J7KSQ0_9FIRM</name>
<dbReference type="Gene3D" id="1.20.1090.10">
    <property type="entry name" value="Dehydroquinate synthase-like - alpha domain"/>
    <property type="match status" value="1"/>
</dbReference>
<gene>
    <name evidence="5" type="ORF">I5677_06435</name>
</gene>
<dbReference type="Pfam" id="PF25137">
    <property type="entry name" value="ADH_Fe_C"/>
    <property type="match status" value="1"/>
</dbReference>
<dbReference type="Gene3D" id="3.40.50.1970">
    <property type="match status" value="1"/>
</dbReference>
<dbReference type="GO" id="GO:0004022">
    <property type="term" value="F:alcohol dehydrogenase (NAD+) activity"/>
    <property type="evidence" value="ECO:0007669"/>
    <property type="project" value="TreeGrafter"/>
</dbReference>
<feature type="domain" description="Alcohol dehydrogenase iron-type/glycerol dehydrogenase GldA" evidence="3">
    <location>
        <begin position="8"/>
        <end position="174"/>
    </location>
</feature>
<dbReference type="EMBL" id="JAEAGR010000005">
    <property type="protein sequence ID" value="MBH1940521.1"/>
    <property type="molecule type" value="Genomic_DNA"/>
</dbReference>
<accession>A0A8J7KSQ0</accession>
<keyword evidence="6" id="KW-1185">Reference proteome</keyword>
<dbReference type="GO" id="GO:0046872">
    <property type="term" value="F:metal ion binding"/>
    <property type="evidence" value="ECO:0007669"/>
    <property type="project" value="InterPro"/>
</dbReference>
<evidence type="ECO:0000259" key="4">
    <source>
        <dbReference type="Pfam" id="PF25137"/>
    </source>
</evidence>
<dbReference type="PANTHER" id="PTHR11496:SF102">
    <property type="entry name" value="ALCOHOL DEHYDROGENASE 4"/>
    <property type="match status" value="1"/>
</dbReference>
<dbReference type="InterPro" id="IPR039697">
    <property type="entry name" value="Alcohol_dehydrogenase_Fe"/>
</dbReference>
<evidence type="ECO:0000259" key="3">
    <source>
        <dbReference type="Pfam" id="PF00465"/>
    </source>
</evidence>
<dbReference type="Proteomes" id="UP000623269">
    <property type="component" value="Unassembled WGS sequence"/>
</dbReference>
<protein>
    <submittedName>
        <fullName evidence="5">Iron-containing alcohol dehydrogenase</fullName>
    </submittedName>
</protein>
<proteinExistence type="inferred from homology"/>
<dbReference type="SUPFAM" id="SSF56796">
    <property type="entry name" value="Dehydroquinate synthase-like"/>
    <property type="match status" value="1"/>
</dbReference>
<comment type="similarity">
    <text evidence="1">Belongs to the iron-containing alcohol dehydrogenase family.</text>
</comment>
<dbReference type="Pfam" id="PF00465">
    <property type="entry name" value="Fe-ADH"/>
    <property type="match status" value="1"/>
</dbReference>